<evidence type="ECO:0000313" key="1">
    <source>
        <dbReference type="EMBL" id="KAE8413635.1"/>
    </source>
</evidence>
<organism evidence="1 2">
    <name type="scientific">Aspergillus pseudocaelatus</name>
    <dbReference type="NCBI Taxonomy" id="1825620"/>
    <lineage>
        <taxon>Eukaryota</taxon>
        <taxon>Fungi</taxon>
        <taxon>Dikarya</taxon>
        <taxon>Ascomycota</taxon>
        <taxon>Pezizomycotina</taxon>
        <taxon>Eurotiomycetes</taxon>
        <taxon>Eurotiomycetidae</taxon>
        <taxon>Eurotiales</taxon>
        <taxon>Aspergillaceae</taxon>
        <taxon>Aspergillus</taxon>
        <taxon>Aspergillus subgen. Circumdati</taxon>
    </lineage>
</organism>
<dbReference type="EMBL" id="ML735802">
    <property type="protein sequence ID" value="KAE8413635.1"/>
    <property type="molecule type" value="Genomic_DNA"/>
</dbReference>
<gene>
    <name evidence="1" type="ORF">BDV36DRAFT_27039</name>
</gene>
<evidence type="ECO:0008006" key="3">
    <source>
        <dbReference type="Google" id="ProtNLM"/>
    </source>
</evidence>
<name>A0ABQ6W929_9EURO</name>
<reference evidence="1 2" key="1">
    <citation type="submission" date="2019-04" db="EMBL/GenBank/DDBJ databases">
        <authorList>
            <consortium name="DOE Joint Genome Institute"/>
            <person name="Mondo S."/>
            <person name="Kjaerbolling I."/>
            <person name="Vesth T."/>
            <person name="Frisvad J.C."/>
            <person name="Nybo J.L."/>
            <person name="Theobald S."/>
            <person name="Kildgaard S."/>
            <person name="Isbrandt T."/>
            <person name="Kuo A."/>
            <person name="Sato A."/>
            <person name="Lyhne E.K."/>
            <person name="Kogle M.E."/>
            <person name="Wiebenga A."/>
            <person name="Kun R.S."/>
            <person name="Lubbers R.J."/>
            <person name="Makela M.R."/>
            <person name="Barry K."/>
            <person name="Chovatia M."/>
            <person name="Clum A."/>
            <person name="Daum C."/>
            <person name="Haridas S."/>
            <person name="He G."/>
            <person name="LaButti K."/>
            <person name="Lipzen A."/>
            <person name="Riley R."/>
            <person name="Salamov A."/>
            <person name="Simmons B.A."/>
            <person name="Magnuson J.K."/>
            <person name="Henrissat B."/>
            <person name="Mortensen U.H."/>
            <person name="Larsen T.O."/>
            <person name="Devries R.P."/>
            <person name="Grigoriev I.V."/>
            <person name="Machida M."/>
            <person name="Baker S.E."/>
            <person name="Andersen M.R."/>
            <person name="Cantor M.N."/>
            <person name="Hua S.X."/>
        </authorList>
    </citation>
    <scope>NUCLEOTIDE SEQUENCE [LARGE SCALE GENOMIC DNA]</scope>
    <source>
        <strain evidence="1 2">CBS 117616</strain>
    </source>
</reference>
<protein>
    <recommendedName>
        <fullName evidence="3">Secreted protein</fullName>
    </recommendedName>
</protein>
<dbReference type="Proteomes" id="UP000325395">
    <property type="component" value="Unassembled WGS sequence"/>
</dbReference>
<proteinExistence type="predicted"/>
<sequence length="71" mass="8106">MRTGMLSCVVLGYVPCRISNVCKFWGNRASCMRIVACRCSLMLLVSFRKAVKHDLSSFVPFVLYLYVHVKT</sequence>
<accession>A0ABQ6W929</accession>
<keyword evidence="2" id="KW-1185">Reference proteome</keyword>
<evidence type="ECO:0000313" key="2">
    <source>
        <dbReference type="Proteomes" id="UP000325395"/>
    </source>
</evidence>